<dbReference type="Pfam" id="PF24606">
    <property type="entry name" value="CEMIP_beta-hel"/>
    <property type="match status" value="1"/>
</dbReference>
<evidence type="ECO:0000313" key="3">
    <source>
        <dbReference type="EMBL" id="CAF4896041.1"/>
    </source>
</evidence>
<proteinExistence type="predicted"/>
<dbReference type="AlphaFoldDB" id="A0A821UTJ6"/>
<protein>
    <recommendedName>
        <fullName evidence="2">CEMIP beta-helix domain-containing protein</fullName>
    </recommendedName>
</protein>
<evidence type="ECO:0000256" key="1">
    <source>
        <dbReference type="ARBA" id="ARBA00022729"/>
    </source>
</evidence>
<evidence type="ECO:0000313" key="5">
    <source>
        <dbReference type="Proteomes" id="UP000663873"/>
    </source>
</evidence>
<evidence type="ECO:0000313" key="4">
    <source>
        <dbReference type="EMBL" id="CAF5127144.1"/>
    </source>
</evidence>
<dbReference type="InterPro" id="IPR052387">
    <property type="entry name" value="Fibrocystin"/>
</dbReference>
<comment type="caution">
    <text evidence="3">The sequence shown here is derived from an EMBL/GenBank/DDBJ whole genome shotgun (WGS) entry which is preliminary data.</text>
</comment>
<dbReference type="PANTHER" id="PTHR46769">
    <property type="entry name" value="POLYCYSTIC KIDNEY AND HEPATIC DISEASE 1 (AUTOSOMAL RECESSIVE)-LIKE 1"/>
    <property type="match status" value="1"/>
</dbReference>
<dbReference type="Proteomes" id="UP000663873">
    <property type="component" value="Unassembled WGS sequence"/>
</dbReference>
<name>A0A821UTJ6_9BILA</name>
<dbReference type="PANTHER" id="PTHR46769:SF2">
    <property type="entry name" value="FIBROCYSTIN-L ISOFORM 2 PRECURSOR-RELATED"/>
    <property type="match status" value="1"/>
</dbReference>
<dbReference type="InterPro" id="IPR055401">
    <property type="entry name" value="CEMIP_beta-hel_dom"/>
</dbReference>
<gene>
    <name evidence="4" type="ORF">QYT958_LOCUS46478</name>
    <name evidence="3" type="ORF">UJA718_LOCUS45292</name>
</gene>
<accession>A0A821UTJ6</accession>
<reference evidence="3" key="1">
    <citation type="submission" date="2021-02" db="EMBL/GenBank/DDBJ databases">
        <authorList>
            <person name="Nowell W R."/>
        </authorList>
    </citation>
    <scope>NUCLEOTIDE SEQUENCE</scope>
</reference>
<sequence length="43" mass="4647">GGAIFLEDGVEIGNVLRRNLAVFVRTSSSLLNEDVTPAAFWVI</sequence>
<feature type="domain" description="CEMIP beta-helix" evidence="2">
    <location>
        <begin position="1"/>
        <end position="33"/>
    </location>
</feature>
<feature type="non-terminal residue" evidence="3">
    <location>
        <position position="1"/>
    </location>
</feature>
<keyword evidence="5" id="KW-1185">Reference proteome</keyword>
<dbReference type="EMBL" id="CAJOBR010082777">
    <property type="protein sequence ID" value="CAF5127144.1"/>
    <property type="molecule type" value="Genomic_DNA"/>
</dbReference>
<evidence type="ECO:0000259" key="2">
    <source>
        <dbReference type="Pfam" id="PF24606"/>
    </source>
</evidence>
<dbReference type="Proteomes" id="UP000663848">
    <property type="component" value="Unassembled WGS sequence"/>
</dbReference>
<dbReference type="EMBL" id="CAJOBP010075140">
    <property type="protein sequence ID" value="CAF4896041.1"/>
    <property type="molecule type" value="Genomic_DNA"/>
</dbReference>
<keyword evidence="1" id="KW-0732">Signal</keyword>
<organism evidence="3 5">
    <name type="scientific">Rotaria socialis</name>
    <dbReference type="NCBI Taxonomy" id="392032"/>
    <lineage>
        <taxon>Eukaryota</taxon>
        <taxon>Metazoa</taxon>
        <taxon>Spiralia</taxon>
        <taxon>Gnathifera</taxon>
        <taxon>Rotifera</taxon>
        <taxon>Eurotatoria</taxon>
        <taxon>Bdelloidea</taxon>
        <taxon>Philodinida</taxon>
        <taxon>Philodinidae</taxon>
        <taxon>Rotaria</taxon>
    </lineage>
</organism>